<sequence>MPDLLSVAASIVGITVPALHGTRLLLDDLNKIVDAPNVVQTLREDIASVGMALQSLQTIKDPEWENLGETIANQSKATIRNCERLCSMFRGNLQRWTKHSEGRLSWHDRAKVGFFKERQIKAMSEQLQSCKIAFNSAVGTATLYSSIRHTHITEEIRKTISTNEAEISKAITLTASQLADVEAALREARLTVPTHDQGQNNEDIISSVKQVEEEQAALSCSRKLLEELLSKAREDVIAKAASESQERLTRVTFGNNNSGFQVGIINGPISGISFGGK</sequence>
<feature type="domain" description="Azaphilone pigments biosynthesis cluster protein L N-terminal" evidence="1">
    <location>
        <begin position="3"/>
        <end position="215"/>
    </location>
</feature>
<gene>
    <name evidence="2 4" type="ORF">BDZ99DRAFT_422403</name>
</gene>
<keyword evidence="3" id="KW-1185">Reference proteome</keyword>
<evidence type="ECO:0000313" key="4">
    <source>
        <dbReference type="RefSeq" id="XP_033573995.1"/>
    </source>
</evidence>
<dbReference type="GeneID" id="54457876"/>
<evidence type="ECO:0000313" key="2">
    <source>
        <dbReference type="EMBL" id="KAF2807031.1"/>
    </source>
</evidence>
<dbReference type="Pfam" id="PF17111">
    <property type="entry name" value="PigL_N"/>
    <property type="match status" value="1"/>
</dbReference>
<evidence type="ECO:0000259" key="1">
    <source>
        <dbReference type="Pfam" id="PF17111"/>
    </source>
</evidence>
<organism evidence="2">
    <name type="scientific">Mytilinidion resinicola</name>
    <dbReference type="NCBI Taxonomy" id="574789"/>
    <lineage>
        <taxon>Eukaryota</taxon>
        <taxon>Fungi</taxon>
        <taxon>Dikarya</taxon>
        <taxon>Ascomycota</taxon>
        <taxon>Pezizomycotina</taxon>
        <taxon>Dothideomycetes</taxon>
        <taxon>Pleosporomycetidae</taxon>
        <taxon>Mytilinidiales</taxon>
        <taxon>Mytilinidiaceae</taxon>
        <taxon>Mytilinidion</taxon>
    </lineage>
</organism>
<proteinExistence type="predicted"/>
<dbReference type="AlphaFoldDB" id="A0A6A6YDY0"/>
<name>A0A6A6YDY0_9PEZI</name>
<accession>A0A6A6YDY0</accession>
<dbReference type="RefSeq" id="XP_033573995.1">
    <property type="nucleotide sequence ID" value="XM_033716983.1"/>
</dbReference>
<dbReference type="EMBL" id="MU003706">
    <property type="protein sequence ID" value="KAF2807031.1"/>
    <property type="molecule type" value="Genomic_DNA"/>
</dbReference>
<dbReference type="OrthoDB" id="432483at2759"/>
<evidence type="ECO:0000313" key="3">
    <source>
        <dbReference type="Proteomes" id="UP000504636"/>
    </source>
</evidence>
<reference evidence="4" key="2">
    <citation type="submission" date="2020-04" db="EMBL/GenBank/DDBJ databases">
        <authorList>
            <consortium name="NCBI Genome Project"/>
        </authorList>
    </citation>
    <scope>NUCLEOTIDE SEQUENCE</scope>
    <source>
        <strain evidence="4">CBS 304.34</strain>
    </source>
</reference>
<dbReference type="InterPro" id="IPR031348">
    <property type="entry name" value="PigL_N"/>
</dbReference>
<reference evidence="4" key="3">
    <citation type="submission" date="2025-04" db="UniProtKB">
        <authorList>
            <consortium name="RefSeq"/>
        </authorList>
    </citation>
    <scope>IDENTIFICATION</scope>
    <source>
        <strain evidence="4">CBS 304.34</strain>
    </source>
</reference>
<reference evidence="2 4" key="1">
    <citation type="journal article" date="2020" name="Stud. Mycol.">
        <title>101 Dothideomycetes genomes: a test case for predicting lifestyles and emergence of pathogens.</title>
        <authorList>
            <person name="Haridas S."/>
            <person name="Albert R."/>
            <person name="Binder M."/>
            <person name="Bloem J."/>
            <person name="Labutti K."/>
            <person name="Salamov A."/>
            <person name="Andreopoulos B."/>
            <person name="Baker S."/>
            <person name="Barry K."/>
            <person name="Bills G."/>
            <person name="Bluhm B."/>
            <person name="Cannon C."/>
            <person name="Castanera R."/>
            <person name="Culley D."/>
            <person name="Daum C."/>
            <person name="Ezra D."/>
            <person name="Gonzalez J."/>
            <person name="Henrissat B."/>
            <person name="Kuo A."/>
            <person name="Liang C."/>
            <person name="Lipzen A."/>
            <person name="Lutzoni F."/>
            <person name="Magnuson J."/>
            <person name="Mondo S."/>
            <person name="Nolan M."/>
            <person name="Ohm R."/>
            <person name="Pangilinan J."/>
            <person name="Park H.-J."/>
            <person name="Ramirez L."/>
            <person name="Alfaro M."/>
            <person name="Sun H."/>
            <person name="Tritt A."/>
            <person name="Yoshinaga Y."/>
            <person name="Zwiers L.-H."/>
            <person name="Turgeon B."/>
            <person name="Goodwin S."/>
            <person name="Spatafora J."/>
            <person name="Crous P."/>
            <person name="Grigoriev I."/>
        </authorList>
    </citation>
    <scope>NUCLEOTIDE SEQUENCE</scope>
    <source>
        <strain evidence="2 4">CBS 304.34</strain>
    </source>
</reference>
<dbReference type="Proteomes" id="UP000504636">
    <property type="component" value="Unplaced"/>
</dbReference>
<protein>
    <recommendedName>
        <fullName evidence="1">Azaphilone pigments biosynthesis cluster protein L N-terminal domain-containing protein</fullName>
    </recommendedName>
</protein>